<gene>
    <name evidence="18" type="ORF">EHQ58_12645</name>
</gene>
<feature type="transmembrane region" description="Helical" evidence="14">
    <location>
        <begin position="523"/>
        <end position="544"/>
    </location>
</feature>
<dbReference type="InterPro" id="IPR001516">
    <property type="entry name" value="Proton_antipo_N"/>
</dbReference>
<comment type="similarity">
    <text evidence="2">Belongs to the complex I subunit 5 family.</text>
</comment>
<evidence type="ECO:0000259" key="16">
    <source>
        <dbReference type="Pfam" id="PF00662"/>
    </source>
</evidence>
<feature type="transmembrane region" description="Helical" evidence="14">
    <location>
        <begin position="457"/>
        <end position="476"/>
    </location>
</feature>
<dbReference type="GO" id="GO:0012505">
    <property type="term" value="C:endomembrane system"/>
    <property type="evidence" value="ECO:0007669"/>
    <property type="project" value="UniProtKB-SubCell"/>
</dbReference>
<dbReference type="PANTHER" id="PTHR42829">
    <property type="entry name" value="NADH-UBIQUINONE OXIDOREDUCTASE CHAIN 5"/>
    <property type="match status" value="1"/>
</dbReference>
<feature type="transmembrane region" description="Helical" evidence="14">
    <location>
        <begin position="140"/>
        <end position="160"/>
    </location>
</feature>
<proteinExistence type="inferred from homology"/>
<comment type="subcellular location">
    <subcellularLocation>
        <location evidence="1">Endomembrane system</location>
        <topology evidence="1">Multi-pass membrane protein</topology>
    </subcellularLocation>
    <subcellularLocation>
        <location evidence="13">Membrane</location>
        <topology evidence="13">Multi-pass membrane protein</topology>
    </subcellularLocation>
</comment>
<comment type="caution">
    <text evidence="18">The sequence shown here is derived from an EMBL/GenBank/DDBJ whole genome shotgun (WGS) entry which is preliminary data.</text>
</comment>
<evidence type="ECO:0000256" key="3">
    <source>
        <dbReference type="ARBA" id="ARBA00022692"/>
    </source>
</evidence>
<evidence type="ECO:0000256" key="11">
    <source>
        <dbReference type="ARBA" id="ARBA00047726"/>
    </source>
</evidence>
<keyword evidence="8 14" id="KW-1133">Transmembrane helix</keyword>
<keyword evidence="7" id="KW-1278">Translocase</keyword>
<feature type="domain" description="NADH:ubiquinone/plastoquinone oxidoreductase chloroplast chain 5 C-terminal" evidence="17">
    <location>
        <begin position="447"/>
        <end position="572"/>
    </location>
</feature>
<reference evidence="18" key="1">
    <citation type="journal article" date="2019" name="PLoS Negl. Trop. Dis.">
        <title>Revisiting the worldwide diversity of Leptospira species in the environment.</title>
        <authorList>
            <person name="Vincent A.T."/>
            <person name="Schiettekatte O."/>
            <person name="Bourhy P."/>
            <person name="Veyrier F.J."/>
            <person name="Picardeau M."/>
        </authorList>
    </citation>
    <scope>NUCLEOTIDE SEQUENCE [LARGE SCALE GENOMIC DNA]</scope>
    <source>
        <strain evidence="18">201702476</strain>
    </source>
</reference>
<feature type="transmembrane region" description="Helical" evidence="14">
    <location>
        <begin position="181"/>
        <end position="200"/>
    </location>
</feature>
<evidence type="ECO:0000313" key="19">
    <source>
        <dbReference type="Proteomes" id="UP000297693"/>
    </source>
</evidence>
<evidence type="ECO:0000256" key="4">
    <source>
        <dbReference type="ARBA" id="ARBA00022719"/>
    </source>
</evidence>
<name>A0A4R9JYA3_9LEPT</name>
<dbReference type="InterPro" id="IPR003945">
    <property type="entry name" value="NU5C-like"/>
</dbReference>
<feature type="transmembrane region" description="Helical" evidence="14">
    <location>
        <begin position="282"/>
        <end position="301"/>
    </location>
</feature>
<dbReference type="GO" id="GO:0048038">
    <property type="term" value="F:quinone binding"/>
    <property type="evidence" value="ECO:0007669"/>
    <property type="project" value="UniProtKB-KW"/>
</dbReference>
<dbReference type="PRINTS" id="PR01434">
    <property type="entry name" value="NADHDHGNASE5"/>
</dbReference>
<feature type="transmembrane region" description="Helical" evidence="14">
    <location>
        <begin position="252"/>
        <end position="276"/>
    </location>
</feature>
<feature type="domain" description="NADH-Ubiquinone oxidoreductase (complex I) chain 5 N-terminal" evidence="16">
    <location>
        <begin position="69"/>
        <end position="119"/>
    </location>
</feature>
<keyword evidence="9" id="KW-0520">NAD</keyword>
<dbReference type="Pfam" id="PF00662">
    <property type="entry name" value="Proton_antipo_N"/>
    <property type="match status" value="1"/>
</dbReference>
<evidence type="ECO:0000256" key="7">
    <source>
        <dbReference type="ARBA" id="ARBA00022967"/>
    </source>
</evidence>
<feature type="transmembrane region" description="Helical" evidence="14">
    <location>
        <begin position="32"/>
        <end position="51"/>
    </location>
</feature>
<dbReference type="PRINTS" id="PR01435">
    <property type="entry name" value="NPOXDRDTASE5"/>
</dbReference>
<evidence type="ECO:0000256" key="9">
    <source>
        <dbReference type="ARBA" id="ARBA00023027"/>
    </source>
</evidence>
<dbReference type="Pfam" id="PF01010">
    <property type="entry name" value="Proton_antipo_C"/>
    <property type="match status" value="1"/>
</dbReference>
<evidence type="ECO:0000256" key="12">
    <source>
        <dbReference type="ARBA" id="ARBA00048026"/>
    </source>
</evidence>
<keyword evidence="4" id="KW-0874">Quinone</keyword>
<feature type="transmembrane region" description="Helical" evidence="14">
    <location>
        <begin position="212"/>
        <end position="240"/>
    </location>
</feature>
<dbReference type="Pfam" id="PF00361">
    <property type="entry name" value="Proton_antipo_M"/>
    <property type="match status" value="1"/>
</dbReference>
<dbReference type="InterPro" id="IPR002128">
    <property type="entry name" value="NADH_UbQ_OxRdtase_chlpt_su5_C"/>
</dbReference>
<dbReference type="EMBL" id="RQGD01000034">
    <property type="protein sequence ID" value="TGL58217.1"/>
    <property type="molecule type" value="Genomic_DNA"/>
</dbReference>
<feature type="transmembrane region" description="Helical" evidence="14">
    <location>
        <begin position="623"/>
        <end position="640"/>
    </location>
</feature>
<dbReference type="InterPro" id="IPR018393">
    <property type="entry name" value="NADHpl_OxRdtase_5_subgr"/>
</dbReference>
<organism evidence="18 19">
    <name type="scientific">Leptospira ognonensis</name>
    <dbReference type="NCBI Taxonomy" id="2484945"/>
    <lineage>
        <taxon>Bacteria</taxon>
        <taxon>Pseudomonadati</taxon>
        <taxon>Spirochaetota</taxon>
        <taxon>Spirochaetia</taxon>
        <taxon>Leptospirales</taxon>
        <taxon>Leptospiraceae</taxon>
        <taxon>Leptospira</taxon>
    </lineage>
</organism>
<evidence type="ECO:0000313" key="18">
    <source>
        <dbReference type="EMBL" id="TGL58217.1"/>
    </source>
</evidence>
<dbReference type="GO" id="GO:0003954">
    <property type="term" value="F:NADH dehydrogenase activity"/>
    <property type="evidence" value="ECO:0007669"/>
    <property type="project" value="TreeGrafter"/>
</dbReference>
<keyword evidence="3 13" id="KW-0812">Transmembrane</keyword>
<dbReference type="GO" id="GO:0008137">
    <property type="term" value="F:NADH dehydrogenase (ubiquinone) activity"/>
    <property type="evidence" value="ECO:0007669"/>
    <property type="project" value="InterPro"/>
</dbReference>
<comment type="catalytic activity">
    <reaction evidence="12">
        <text>a plastoquinone + NADH + (n+1) H(+)(in) = a plastoquinol + NAD(+) + n H(+)(out)</text>
        <dbReference type="Rhea" id="RHEA:42608"/>
        <dbReference type="Rhea" id="RHEA-COMP:9561"/>
        <dbReference type="Rhea" id="RHEA-COMP:9562"/>
        <dbReference type="ChEBI" id="CHEBI:15378"/>
        <dbReference type="ChEBI" id="CHEBI:17757"/>
        <dbReference type="ChEBI" id="CHEBI:57540"/>
        <dbReference type="ChEBI" id="CHEBI:57945"/>
        <dbReference type="ChEBI" id="CHEBI:62192"/>
    </reaction>
</comment>
<evidence type="ECO:0000256" key="8">
    <source>
        <dbReference type="ARBA" id="ARBA00022989"/>
    </source>
</evidence>
<dbReference type="AlphaFoldDB" id="A0A4R9JYA3"/>
<evidence type="ECO:0000256" key="2">
    <source>
        <dbReference type="ARBA" id="ARBA00008200"/>
    </source>
</evidence>
<evidence type="ECO:0000256" key="14">
    <source>
        <dbReference type="SAM" id="Phobius"/>
    </source>
</evidence>
<dbReference type="RefSeq" id="WP_135624236.1">
    <property type="nucleotide sequence ID" value="NZ_RQGD01000034.1"/>
</dbReference>
<feature type="transmembrane region" description="Helical" evidence="14">
    <location>
        <begin position="87"/>
        <end position="106"/>
    </location>
</feature>
<dbReference type="GO" id="GO:0016020">
    <property type="term" value="C:membrane"/>
    <property type="evidence" value="ECO:0007669"/>
    <property type="project" value="UniProtKB-SubCell"/>
</dbReference>
<comment type="catalytic activity">
    <reaction evidence="11">
        <text>a plastoquinone + NADPH + (n+1) H(+)(in) = a plastoquinol + NADP(+) + n H(+)(out)</text>
        <dbReference type="Rhea" id="RHEA:42612"/>
        <dbReference type="Rhea" id="RHEA-COMP:9561"/>
        <dbReference type="Rhea" id="RHEA-COMP:9562"/>
        <dbReference type="ChEBI" id="CHEBI:15378"/>
        <dbReference type="ChEBI" id="CHEBI:17757"/>
        <dbReference type="ChEBI" id="CHEBI:57783"/>
        <dbReference type="ChEBI" id="CHEBI:58349"/>
        <dbReference type="ChEBI" id="CHEBI:62192"/>
    </reaction>
</comment>
<keyword evidence="10 14" id="KW-0472">Membrane</keyword>
<keyword evidence="6" id="KW-0618">Plastoquinone</keyword>
<keyword evidence="19" id="KW-1185">Reference proteome</keyword>
<keyword evidence="5" id="KW-0521">NADP</keyword>
<feature type="transmembrane region" description="Helical" evidence="14">
    <location>
        <begin position="411"/>
        <end position="436"/>
    </location>
</feature>
<dbReference type="OrthoDB" id="9807568at2"/>
<feature type="transmembrane region" description="Helical" evidence="14">
    <location>
        <begin position="118"/>
        <end position="134"/>
    </location>
</feature>
<feature type="domain" description="NADH:quinone oxidoreductase/Mrp antiporter transmembrane" evidence="15">
    <location>
        <begin position="135"/>
        <end position="425"/>
    </location>
</feature>
<dbReference type="InterPro" id="IPR001750">
    <property type="entry name" value="ND/Mrp_TM"/>
</dbReference>
<protein>
    <submittedName>
        <fullName evidence="18">NADH-quinone oxidoreductase subunit L</fullName>
    </submittedName>
</protein>
<dbReference type="GO" id="GO:0015990">
    <property type="term" value="P:electron transport coupled proton transport"/>
    <property type="evidence" value="ECO:0007669"/>
    <property type="project" value="TreeGrafter"/>
</dbReference>
<evidence type="ECO:0000256" key="5">
    <source>
        <dbReference type="ARBA" id="ARBA00022857"/>
    </source>
</evidence>
<evidence type="ECO:0000256" key="10">
    <source>
        <dbReference type="ARBA" id="ARBA00023136"/>
    </source>
</evidence>
<dbReference type="Proteomes" id="UP000297693">
    <property type="component" value="Unassembled WGS sequence"/>
</dbReference>
<dbReference type="NCBIfam" id="NF005141">
    <property type="entry name" value="PRK06590.1"/>
    <property type="match status" value="1"/>
</dbReference>
<dbReference type="PANTHER" id="PTHR42829:SF2">
    <property type="entry name" value="NADH-UBIQUINONE OXIDOREDUCTASE CHAIN 5"/>
    <property type="match status" value="1"/>
</dbReference>
<evidence type="ECO:0000256" key="1">
    <source>
        <dbReference type="ARBA" id="ARBA00004127"/>
    </source>
</evidence>
<evidence type="ECO:0000256" key="13">
    <source>
        <dbReference type="RuleBase" id="RU000320"/>
    </source>
</evidence>
<feature type="transmembrane region" description="Helical" evidence="14">
    <location>
        <begin position="308"/>
        <end position="330"/>
    </location>
</feature>
<sequence length="643" mass="71301">MLDIFPLVLFLPLLGFLHNSFLRNKIPHRFAGAIGTLAVFLPFCITLLAFNEFRPMERTAPHIVSLFPWIHVGNFQVDFAYQIDQLSFYMTLIITGIGTLIHLYSMGYMKGEEGYTRFFAYLNLFVFSMLNLVLSDNLVLTFLGWEGVGLCSYLLIGFEYEKTSAANAGMKAFILNRIGDVGFIIGTGFLFWLTGSLRYMEIAASIPEISGFVAYADLIAIFFFIAAMGKSAQVPLYVWLPDAMAGPTPVSALIHAATMVTAGIFLIARLNIVFLAAPHTSLFIACIGAFTALFAASIGTLQNDIKKILAYSTVSQLGFMFLAMGVGSYVAGLFHLMTHAFFKALLFLGAGSVIHALHHEQNIRKMGGLFGKIKITAVTFLIGTVAIAGIPPFSGFFSKDLILEKAYQYPVYGPILWTVGIAAAFFTAFYMFRLVFVVFFGKDRTETHGKPIHESGWTITFPLVILAIGAVVTGFLQTPHFFLNIHSLETYFEPVLFPGKTFATSHQWNIQLTEITEAHAMGMAGFSVLIALIGILIAYVLYAIKSSEILEEHTGFRKILFHKYYIDEIYGILFVKPFETISNGIGFLFDRHVIDRFFVSIGRGMSGLGGLLRRLQTGFVGDYALYVTIGSFFIIIYLLVKGV</sequence>
<evidence type="ECO:0000259" key="15">
    <source>
        <dbReference type="Pfam" id="PF00361"/>
    </source>
</evidence>
<evidence type="ECO:0000259" key="17">
    <source>
        <dbReference type="Pfam" id="PF01010"/>
    </source>
</evidence>
<feature type="transmembrane region" description="Helical" evidence="14">
    <location>
        <begin position="336"/>
        <end position="357"/>
    </location>
</feature>
<dbReference type="GO" id="GO:0042773">
    <property type="term" value="P:ATP synthesis coupled electron transport"/>
    <property type="evidence" value="ECO:0007669"/>
    <property type="project" value="InterPro"/>
</dbReference>
<evidence type="ECO:0000256" key="6">
    <source>
        <dbReference type="ARBA" id="ARBA00022957"/>
    </source>
</evidence>
<accession>A0A4R9JYA3</accession>
<dbReference type="NCBIfam" id="TIGR01974">
    <property type="entry name" value="NDH_I_L"/>
    <property type="match status" value="1"/>
</dbReference>
<dbReference type="Gene3D" id="1.20.5.2700">
    <property type="match status" value="1"/>
</dbReference>
<feature type="transmembrane region" description="Helical" evidence="14">
    <location>
        <begin position="369"/>
        <end position="391"/>
    </location>
</feature>